<accession>A0AA39ZBI1</accession>
<gene>
    <name evidence="2" type="ORF">QBC41DRAFT_323071</name>
</gene>
<evidence type="ECO:0000313" key="3">
    <source>
        <dbReference type="Proteomes" id="UP001174997"/>
    </source>
</evidence>
<dbReference type="Proteomes" id="UP001174997">
    <property type="component" value="Unassembled WGS sequence"/>
</dbReference>
<keyword evidence="1" id="KW-0472">Membrane</keyword>
<protein>
    <submittedName>
        <fullName evidence="2">Uncharacterized protein</fullName>
    </submittedName>
</protein>
<reference evidence="2" key="1">
    <citation type="submission" date="2023-06" db="EMBL/GenBank/DDBJ databases">
        <title>Genome-scale phylogeny and comparative genomics of the fungal order Sordariales.</title>
        <authorList>
            <consortium name="Lawrence Berkeley National Laboratory"/>
            <person name="Hensen N."/>
            <person name="Bonometti L."/>
            <person name="Westerberg I."/>
            <person name="Brannstrom I.O."/>
            <person name="Guillou S."/>
            <person name="Cros-Aarteil S."/>
            <person name="Calhoun S."/>
            <person name="Haridas S."/>
            <person name="Kuo A."/>
            <person name="Mondo S."/>
            <person name="Pangilinan J."/>
            <person name="Riley R."/>
            <person name="Labutti K."/>
            <person name="Andreopoulos B."/>
            <person name="Lipzen A."/>
            <person name="Chen C."/>
            <person name="Yanf M."/>
            <person name="Daum C."/>
            <person name="Ng V."/>
            <person name="Clum A."/>
            <person name="Steindorff A."/>
            <person name="Ohm R."/>
            <person name="Martin F."/>
            <person name="Silar P."/>
            <person name="Natvig D."/>
            <person name="Lalanne C."/>
            <person name="Gautier V."/>
            <person name="Ament-Velasquez S.L."/>
            <person name="Kruys A."/>
            <person name="Hutchinson M.I."/>
            <person name="Powell A.J."/>
            <person name="Barry K."/>
            <person name="Miller A.N."/>
            <person name="Grigoriev I.V."/>
            <person name="Debuchy R."/>
            <person name="Gladieux P."/>
            <person name="Thoren M.H."/>
            <person name="Johannesson H."/>
        </authorList>
    </citation>
    <scope>NUCLEOTIDE SEQUENCE</scope>
    <source>
        <strain evidence="2">CBS 307.81</strain>
    </source>
</reference>
<dbReference type="EMBL" id="JAULSY010000065">
    <property type="protein sequence ID" value="KAK0667855.1"/>
    <property type="molecule type" value="Genomic_DNA"/>
</dbReference>
<keyword evidence="3" id="KW-1185">Reference proteome</keyword>
<proteinExistence type="predicted"/>
<keyword evidence="1" id="KW-1133">Transmembrane helix</keyword>
<evidence type="ECO:0000313" key="2">
    <source>
        <dbReference type="EMBL" id="KAK0667855.1"/>
    </source>
</evidence>
<feature type="transmembrane region" description="Helical" evidence="1">
    <location>
        <begin position="37"/>
        <end position="64"/>
    </location>
</feature>
<organism evidence="2 3">
    <name type="scientific">Cercophora samala</name>
    <dbReference type="NCBI Taxonomy" id="330535"/>
    <lineage>
        <taxon>Eukaryota</taxon>
        <taxon>Fungi</taxon>
        <taxon>Dikarya</taxon>
        <taxon>Ascomycota</taxon>
        <taxon>Pezizomycotina</taxon>
        <taxon>Sordariomycetes</taxon>
        <taxon>Sordariomycetidae</taxon>
        <taxon>Sordariales</taxon>
        <taxon>Lasiosphaeriaceae</taxon>
        <taxon>Cercophora</taxon>
    </lineage>
</organism>
<name>A0AA39ZBI1_9PEZI</name>
<sequence length="65" mass="7174">MGKARKVFWIASLVHNHCCRGVTGGVLGSKYKVEIVHFLFLSLSFVSIFFLSISLVVSVCIIICV</sequence>
<evidence type="ECO:0000256" key="1">
    <source>
        <dbReference type="SAM" id="Phobius"/>
    </source>
</evidence>
<keyword evidence="1" id="KW-0812">Transmembrane</keyword>
<dbReference type="AlphaFoldDB" id="A0AA39ZBI1"/>
<comment type="caution">
    <text evidence="2">The sequence shown here is derived from an EMBL/GenBank/DDBJ whole genome shotgun (WGS) entry which is preliminary data.</text>
</comment>